<dbReference type="GO" id="GO:0004360">
    <property type="term" value="F:glutamine-fructose-6-phosphate transaminase (isomerizing) activity"/>
    <property type="evidence" value="ECO:0007669"/>
    <property type="project" value="UniProtKB-EC"/>
</dbReference>
<feature type="domain" description="Glutamine amidotransferase type-2" evidence="8">
    <location>
        <begin position="2"/>
        <end position="219"/>
    </location>
</feature>
<organism evidence="10 11">
    <name type="scientific">candidate division KSB3 bacterium</name>
    <dbReference type="NCBI Taxonomy" id="2044937"/>
    <lineage>
        <taxon>Bacteria</taxon>
        <taxon>candidate division KSB3</taxon>
    </lineage>
</organism>
<keyword evidence="6" id="KW-0677">Repeat</keyword>
<dbReference type="GO" id="GO:0097367">
    <property type="term" value="F:carbohydrate derivative binding"/>
    <property type="evidence" value="ECO:0007669"/>
    <property type="project" value="InterPro"/>
</dbReference>
<dbReference type="PANTHER" id="PTHR10937:SF0">
    <property type="entry name" value="GLUTAMINE--FRUCTOSE-6-PHOSPHATE TRANSAMINASE (ISOMERIZING)"/>
    <property type="match status" value="1"/>
</dbReference>
<comment type="caution">
    <text evidence="10">The sequence shown here is derived from an EMBL/GenBank/DDBJ whole genome shotgun (WGS) entry which is preliminary data.</text>
</comment>
<dbReference type="PANTHER" id="PTHR10937">
    <property type="entry name" value="GLUCOSAMINE--FRUCTOSE-6-PHOSPHATE AMINOTRANSFERASE, ISOMERIZING"/>
    <property type="match status" value="1"/>
</dbReference>
<evidence type="ECO:0000313" key="11">
    <source>
        <dbReference type="Proteomes" id="UP000649604"/>
    </source>
</evidence>
<dbReference type="EC" id="2.6.1.16" evidence="2"/>
<dbReference type="InterPro" id="IPR001347">
    <property type="entry name" value="SIS_dom"/>
</dbReference>
<dbReference type="InterPro" id="IPR046348">
    <property type="entry name" value="SIS_dom_sf"/>
</dbReference>
<dbReference type="InterPro" id="IPR047084">
    <property type="entry name" value="GFAT_N"/>
</dbReference>
<dbReference type="NCBIfam" id="TIGR01135">
    <property type="entry name" value="glmS"/>
    <property type="match status" value="1"/>
</dbReference>
<dbReference type="Proteomes" id="UP000649604">
    <property type="component" value="Unassembled WGS sequence"/>
</dbReference>
<evidence type="ECO:0000256" key="3">
    <source>
        <dbReference type="ARBA" id="ARBA00016090"/>
    </source>
</evidence>
<dbReference type="Pfam" id="PF13522">
    <property type="entry name" value="GATase_6"/>
    <property type="match status" value="1"/>
</dbReference>
<dbReference type="NCBIfam" id="NF001484">
    <property type="entry name" value="PRK00331.1"/>
    <property type="match status" value="1"/>
</dbReference>
<evidence type="ECO:0000259" key="8">
    <source>
        <dbReference type="PROSITE" id="PS51278"/>
    </source>
</evidence>
<keyword evidence="4 10" id="KW-0032">Aminotransferase</keyword>
<dbReference type="SUPFAM" id="SSF53697">
    <property type="entry name" value="SIS domain"/>
    <property type="match status" value="1"/>
</dbReference>
<dbReference type="Pfam" id="PF01380">
    <property type="entry name" value="SIS"/>
    <property type="match status" value="1"/>
</dbReference>
<proteinExistence type="predicted"/>
<dbReference type="InterPro" id="IPR035466">
    <property type="entry name" value="GlmS/AgaS_SIS"/>
</dbReference>
<protein>
    <recommendedName>
        <fullName evidence="3">Glutamine--fructose-6-phosphate aminotransferase [isomerizing]</fullName>
        <ecNumber evidence="2">2.6.1.16</ecNumber>
    </recommendedName>
</protein>
<sequence length="451" mass="50080">MCGIVGIVGSSTVSDRLFRCIKNLEYRGYDSCGIAVLAGQQIEIRKNIGSVDEVNTIEHLAEAQGNLGLAHTRWATHGGVTQVNAHPHLSADSSFAVVHNGIISNYRELREELIQAGHTFRSETDTEVIPHLLEAAYRQEQDVEQAMVKTFQRLQGTYAFAFITPHAPQQIFCARKESPLVLGVGQESMFLASDINSFIDYTRDVVFLHDHEYAIIRRDTYMIKSTKTEKLIPREVQHITWSPGAAKKGGFPTFMLKEIHEQPDTVRTALSIDLAAIQKLAHMIADHRQTYLVGVGTTYYVALIAQYYFSALAGKYLPAISSDEFEYVAEVDTQTLAVYASQSGETYDTLKALRFAEHHGAKSAAIVNVVGSSLSRQVDHAIMQGSGPEICVLSTKAAIAQITILLRVALELGKLLGTLSEKRYQEHQHHLAGFPDAIQWVLDQRMGVIRR</sequence>
<evidence type="ECO:0000256" key="4">
    <source>
        <dbReference type="ARBA" id="ARBA00022576"/>
    </source>
</evidence>
<dbReference type="InterPro" id="IPR029055">
    <property type="entry name" value="Ntn_hydrolases_N"/>
</dbReference>
<evidence type="ECO:0000256" key="6">
    <source>
        <dbReference type="ARBA" id="ARBA00022737"/>
    </source>
</evidence>
<dbReference type="Gene3D" id="3.40.50.10490">
    <property type="entry name" value="Glucose-6-phosphate isomerase like protein, domain 1"/>
    <property type="match status" value="1"/>
</dbReference>
<dbReference type="AlphaFoldDB" id="A0A9D5JRT0"/>
<dbReference type="EMBL" id="WJJP01000019">
    <property type="protein sequence ID" value="MBD3323075.1"/>
    <property type="molecule type" value="Genomic_DNA"/>
</dbReference>
<evidence type="ECO:0000256" key="2">
    <source>
        <dbReference type="ARBA" id="ARBA00012916"/>
    </source>
</evidence>
<dbReference type="PROSITE" id="PS51278">
    <property type="entry name" value="GATASE_TYPE_2"/>
    <property type="match status" value="1"/>
</dbReference>
<dbReference type="Gene3D" id="3.60.20.10">
    <property type="entry name" value="Glutamine Phosphoribosylpyrophosphate, subunit 1, domain 1"/>
    <property type="match status" value="1"/>
</dbReference>
<name>A0A9D5JRT0_9BACT</name>
<accession>A0A9D5JRT0</accession>
<dbReference type="InterPro" id="IPR005855">
    <property type="entry name" value="GFAT"/>
</dbReference>
<dbReference type="SUPFAM" id="SSF56235">
    <property type="entry name" value="N-terminal nucleophile aminohydrolases (Ntn hydrolases)"/>
    <property type="match status" value="1"/>
</dbReference>
<dbReference type="FunFam" id="3.60.20.10:FF:000006">
    <property type="entry name" value="Glutamine--fructose-6-phosphate aminotransferase [isomerizing]"/>
    <property type="match status" value="1"/>
</dbReference>
<dbReference type="GO" id="GO:0006487">
    <property type="term" value="P:protein N-linked glycosylation"/>
    <property type="evidence" value="ECO:0007669"/>
    <property type="project" value="TreeGrafter"/>
</dbReference>
<evidence type="ECO:0000256" key="7">
    <source>
        <dbReference type="ARBA" id="ARBA00022962"/>
    </source>
</evidence>
<evidence type="ECO:0000313" key="10">
    <source>
        <dbReference type="EMBL" id="MBD3323075.1"/>
    </source>
</evidence>
<dbReference type="GO" id="GO:0006047">
    <property type="term" value="P:UDP-N-acetylglucosamine metabolic process"/>
    <property type="evidence" value="ECO:0007669"/>
    <property type="project" value="TreeGrafter"/>
</dbReference>
<comment type="catalytic activity">
    <reaction evidence="1">
        <text>D-fructose 6-phosphate + L-glutamine = D-glucosamine 6-phosphate + L-glutamate</text>
        <dbReference type="Rhea" id="RHEA:13237"/>
        <dbReference type="ChEBI" id="CHEBI:29985"/>
        <dbReference type="ChEBI" id="CHEBI:58359"/>
        <dbReference type="ChEBI" id="CHEBI:58725"/>
        <dbReference type="ChEBI" id="CHEBI:61527"/>
        <dbReference type="EC" id="2.6.1.16"/>
    </reaction>
</comment>
<keyword evidence="5 10" id="KW-0808">Transferase</keyword>
<dbReference type="PROSITE" id="PS51464">
    <property type="entry name" value="SIS"/>
    <property type="match status" value="1"/>
</dbReference>
<dbReference type="GO" id="GO:0006002">
    <property type="term" value="P:fructose 6-phosphate metabolic process"/>
    <property type="evidence" value="ECO:0007669"/>
    <property type="project" value="TreeGrafter"/>
</dbReference>
<gene>
    <name evidence="10" type="primary">glmS</name>
    <name evidence="10" type="ORF">GF339_00735</name>
</gene>
<dbReference type="CDD" id="cd05008">
    <property type="entry name" value="SIS_GlmS_GlmD_1"/>
    <property type="match status" value="1"/>
</dbReference>
<evidence type="ECO:0000256" key="1">
    <source>
        <dbReference type="ARBA" id="ARBA00001031"/>
    </source>
</evidence>
<evidence type="ECO:0000259" key="9">
    <source>
        <dbReference type="PROSITE" id="PS51464"/>
    </source>
</evidence>
<dbReference type="CDD" id="cd00714">
    <property type="entry name" value="GFAT"/>
    <property type="match status" value="1"/>
</dbReference>
<feature type="non-terminal residue" evidence="10">
    <location>
        <position position="451"/>
    </location>
</feature>
<keyword evidence="7" id="KW-0315">Glutamine amidotransferase</keyword>
<reference evidence="10" key="1">
    <citation type="submission" date="2019-11" db="EMBL/GenBank/DDBJ databases">
        <title>Microbial mats filling the niche in hypersaline microbial mats.</title>
        <authorList>
            <person name="Wong H.L."/>
            <person name="Macleod F.I."/>
            <person name="White R.A. III"/>
            <person name="Burns B.P."/>
        </authorList>
    </citation>
    <scope>NUCLEOTIDE SEQUENCE</scope>
    <source>
        <strain evidence="10">Rbin_158</strain>
    </source>
</reference>
<evidence type="ECO:0000256" key="5">
    <source>
        <dbReference type="ARBA" id="ARBA00022679"/>
    </source>
</evidence>
<feature type="domain" description="SIS" evidence="9">
    <location>
        <begin position="280"/>
        <end position="418"/>
    </location>
</feature>
<dbReference type="InterPro" id="IPR017932">
    <property type="entry name" value="GATase_2_dom"/>
</dbReference>